<dbReference type="OrthoDB" id="1159446at2"/>
<evidence type="ECO:0000313" key="3">
    <source>
        <dbReference type="Proteomes" id="UP000255317"/>
    </source>
</evidence>
<comment type="caution">
    <text evidence="2">The sequence shown here is derived from an EMBL/GenBank/DDBJ whole genome shotgun (WGS) entry which is preliminary data.</text>
</comment>
<gene>
    <name evidence="2" type="ORF">C8D94_10718</name>
</gene>
<dbReference type="Proteomes" id="UP000255317">
    <property type="component" value="Unassembled WGS sequence"/>
</dbReference>
<proteinExistence type="predicted"/>
<accession>A0A370Q530</accession>
<sequence length="289" mass="31895">MRRICALLLLVFTLNSCDDGDVIVTSFDFEDANLQFCQGADGFVFFKINEASSESLSLVLQLDEETFSQSDAIEVPLSTSNVMNYRTFETAPTSNYFCNSIPPTSPSVLQDYVATDGTANLNIISDFDDNDGIEEDTDSDLDTDNDGLLNYYDFDDDGDNVPTGVEIGPDPENPLNTDGDDKPDYLDEDDDNDGVPTRHEITKDDPDPQNKITDPNVGADYLNDAVTEEVVYEQFIEHSYSFTTSLELFMTNVVFTNGEEQLTQESLNMGTIGTISSGTTPVTPDFPEQ</sequence>
<dbReference type="EMBL" id="QRAO01000007">
    <property type="protein sequence ID" value="RDK83481.1"/>
    <property type="molecule type" value="Genomic_DNA"/>
</dbReference>
<name>A0A370Q530_9FLAO</name>
<evidence type="ECO:0000256" key="1">
    <source>
        <dbReference type="SAM" id="MobiDB-lite"/>
    </source>
</evidence>
<evidence type="ECO:0008006" key="4">
    <source>
        <dbReference type="Google" id="ProtNLM"/>
    </source>
</evidence>
<keyword evidence="3" id="KW-1185">Reference proteome</keyword>
<dbReference type="RefSeq" id="WP_147278566.1">
    <property type="nucleotide sequence ID" value="NZ_QRAO01000007.1"/>
</dbReference>
<evidence type="ECO:0000313" key="2">
    <source>
        <dbReference type="EMBL" id="RDK83481.1"/>
    </source>
</evidence>
<feature type="region of interest" description="Disordered" evidence="1">
    <location>
        <begin position="126"/>
        <end position="145"/>
    </location>
</feature>
<feature type="compositionally biased region" description="Basic and acidic residues" evidence="1">
    <location>
        <begin position="196"/>
        <end position="208"/>
    </location>
</feature>
<dbReference type="AlphaFoldDB" id="A0A370Q530"/>
<feature type="region of interest" description="Disordered" evidence="1">
    <location>
        <begin position="153"/>
        <end position="217"/>
    </location>
</feature>
<reference evidence="2 3" key="1">
    <citation type="submission" date="2018-07" db="EMBL/GenBank/DDBJ databases">
        <title>Genomic Encyclopedia of Type Strains, Phase IV (KMG-IV): sequencing the most valuable type-strain genomes for metagenomic binning, comparative biology and taxonomic classification.</title>
        <authorList>
            <person name="Goeker M."/>
        </authorList>
    </citation>
    <scope>NUCLEOTIDE SEQUENCE [LARGE SCALE GENOMIC DNA]</scope>
    <source>
        <strain evidence="2 3">DSM 101478</strain>
    </source>
</reference>
<protein>
    <recommendedName>
        <fullName evidence="4">Thrombospondin type 3 repeat-containing protein</fullName>
    </recommendedName>
</protein>
<organism evidence="2 3">
    <name type="scientific">Marinirhabdus gelatinilytica</name>
    <dbReference type="NCBI Taxonomy" id="1703343"/>
    <lineage>
        <taxon>Bacteria</taxon>
        <taxon>Pseudomonadati</taxon>
        <taxon>Bacteroidota</taxon>
        <taxon>Flavobacteriia</taxon>
        <taxon>Flavobacteriales</taxon>
        <taxon>Flavobacteriaceae</taxon>
    </lineage>
</organism>